<dbReference type="PROSITE" id="PS50042">
    <property type="entry name" value="CNMP_BINDING_3"/>
    <property type="match status" value="1"/>
</dbReference>
<dbReference type="SUPFAM" id="SSF51206">
    <property type="entry name" value="cAMP-binding domain-like"/>
    <property type="match status" value="1"/>
</dbReference>
<keyword evidence="2" id="KW-0675">Receptor</keyword>
<dbReference type="PANTHER" id="PTHR24567:SF74">
    <property type="entry name" value="HTH-TYPE TRANSCRIPTIONAL REGULATOR ARCR"/>
    <property type="match status" value="1"/>
</dbReference>
<dbReference type="Pfam" id="PF00027">
    <property type="entry name" value="cNMP_binding"/>
    <property type="match status" value="1"/>
</dbReference>
<dbReference type="InterPro" id="IPR000595">
    <property type="entry name" value="cNMP-bd_dom"/>
</dbReference>
<dbReference type="KEGG" id="uru:DSM104443_02317"/>
<accession>A0A6M4GXN5</accession>
<dbReference type="AlphaFoldDB" id="A0A6M4GXN5"/>
<dbReference type="GO" id="GO:0003700">
    <property type="term" value="F:DNA-binding transcription factor activity"/>
    <property type="evidence" value="ECO:0007669"/>
    <property type="project" value="TreeGrafter"/>
</dbReference>
<evidence type="ECO:0000259" key="1">
    <source>
        <dbReference type="PROSITE" id="PS50042"/>
    </source>
</evidence>
<dbReference type="InterPro" id="IPR018490">
    <property type="entry name" value="cNMP-bd_dom_sf"/>
</dbReference>
<dbReference type="InterPro" id="IPR018488">
    <property type="entry name" value="cNMP-bd_CS"/>
</dbReference>
<keyword evidence="3" id="KW-1185">Reference proteome</keyword>
<reference evidence="2 3" key="1">
    <citation type="submission" date="2020-04" db="EMBL/GenBank/DDBJ databases">
        <title>Usitatibacter rugosus gen. nov., sp. nov. and Usitatibacter palustris sp. nov., novel members of Usitatibacteraceae fam. nov. within the order Nitrosomonadales isolated from soil.</title>
        <authorList>
            <person name="Huber K.J."/>
            <person name="Neumann-Schaal M."/>
            <person name="Geppert A."/>
            <person name="Luckner M."/>
            <person name="Wanner G."/>
            <person name="Overmann J."/>
        </authorList>
    </citation>
    <scope>NUCLEOTIDE SEQUENCE [LARGE SCALE GENOMIC DNA]</scope>
    <source>
        <strain evidence="2 3">0125_3</strain>
    </source>
</reference>
<dbReference type="InterPro" id="IPR050397">
    <property type="entry name" value="Env_Response_Regulators"/>
</dbReference>
<dbReference type="SMART" id="SM00100">
    <property type="entry name" value="cNMP"/>
    <property type="match status" value="1"/>
</dbReference>
<protein>
    <submittedName>
        <fullName evidence="2">Cyclic AMP receptor protein</fullName>
    </submittedName>
</protein>
<dbReference type="RefSeq" id="WP_171092435.1">
    <property type="nucleotide sequence ID" value="NZ_CP053069.1"/>
</dbReference>
<dbReference type="Proteomes" id="UP000501534">
    <property type="component" value="Chromosome"/>
</dbReference>
<dbReference type="InterPro" id="IPR014710">
    <property type="entry name" value="RmlC-like_jellyroll"/>
</dbReference>
<evidence type="ECO:0000313" key="3">
    <source>
        <dbReference type="Proteomes" id="UP000501534"/>
    </source>
</evidence>
<dbReference type="CDD" id="cd00038">
    <property type="entry name" value="CAP_ED"/>
    <property type="match status" value="1"/>
</dbReference>
<dbReference type="PRINTS" id="PR00103">
    <property type="entry name" value="CAMPKINASE"/>
</dbReference>
<dbReference type="GO" id="GO:0005829">
    <property type="term" value="C:cytosol"/>
    <property type="evidence" value="ECO:0007669"/>
    <property type="project" value="TreeGrafter"/>
</dbReference>
<evidence type="ECO:0000313" key="2">
    <source>
        <dbReference type="EMBL" id="QJR11244.1"/>
    </source>
</evidence>
<dbReference type="PROSITE" id="PS00889">
    <property type="entry name" value="CNMP_BINDING_2"/>
    <property type="match status" value="1"/>
</dbReference>
<dbReference type="PANTHER" id="PTHR24567">
    <property type="entry name" value="CRP FAMILY TRANSCRIPTIONAL REGULATORY PROTEIN"/>
    <property type="match status" value="1"/>
</dbReference>
<sequence length="119" mass="13280">MGVKLSFFRTEADGVTYDAGQTIFVEGEMGAAMYVVLEGEIDLLINNKVVETVGMDEPFGEMALIDQAPRTATAVAKTNVRLLVIPENRFLFMVSAMPQFSLQIMRVMADRLRKMNARE</sequence>
<name>A0A6M4GXN5_9PROT</name>
<proteinExistence type="predicted"/>
<gene>
    <name evidence="2" type="ORF">DSM104443_02317</name>
</gene>
<dbReference type="Gene3D" id="2.60.120.10">
    <property type="entry name" value="Jelly Rolls"/>
    <property type="match status" value="1"/>
</dbReference>
<dbReference type="EMBL" id="CP053069">
    <property type="protein sequence ID" value="QJR11244.1"/>
    <property type="molecule type" value="Genomic_DNA"/>
</dbReference>
<feature type="domain" description="Cyclic nucleotide-binding" evidence="1">
    <location>
        <begin position="15"/>
        <end position="90"/>
    </location>
</feature>
<organism evidence="2 3">
    <name type="scientific">Usitatibacter rugosus</name>
    <dbReference type="NCBI Taxonomy" id="2732067"/>
    <lineage>
        <taxon>Bacteria</taxon>
        <taxon>Pseudomonadati</taxon>
        <taxon>Pseudomonadota</taxon>
        <taxon>Betaproteobacteria</taxon>
        <taxon>Nitrosomonadales</taxon>
        <taxon>Usitatibacteraceae</taxon>
        <taxon>Usitatibacter</taxon>
    </lineage>
</organism>